<dbReference type="EMBL" id="BK032497">
    <property type="protein sequence ID" value="DAF42978.1"/>
    <property type="molecule type" value="Genomic_DNA"/>
</dbReference>
<protein>
    <submittedName>
        <fullName evidence="1">Uncharacterized protein</fullName>
    </submittedName>
</protein>
<accession>A0A8S5RX16</accession>
<organism evidence="1">
    <name type="scientific">Siphoviridae sp. ctHip2</name>
    <dbReference type="NCBI Taxonomy" id="2827830"/>
    <lineage>
        <taxon>Viruses</taxon>
        <taxon>Duplodnaviria</taxon>
        <taxon>Heunggongvirae</taxon>
        <taxon>Uroviricota</taxon>
        <taxon>Caudoviricetes</taxon>
    </lineage>
</organism>
<sequence>MIRNINKSFVRIELTFCLLVVHIHSYELVL</sequence>
<name>A0A8S5RX16_9CAUD</name>
<reference evidence="1" key="1">
    <citation type="journal article" date="2021" name="Proc. Natl. Acad. Sci. U.S.A.">
        <title>A Catalog of Tens of Thousands of Viruses from Human Metagenomes Reveals Hidden Associations with Chronic Diseases.</title>
        <authorList>
            <person name="Tisza M.J."/>
            <person name="Buck C.B."/>
        </authorList>
    </citation>
    <scope>NUCLEOTIDE SEQUENCE</scope>
    <source>
        <strain evidence="1">CtHip2</strain>
    </source>
</reference>
<proteinExistence type="predicted"/>
<evidence type="ECO:0000313" key="1">
    <source>
        <dbReference type="EMBL" id="DAF42978.1"/>
    </source>
</evidence>